<feature type="non-terminal residue" evidence="1">
    <location>
        <position position="1"/>
    </location>
</feature>
<gene>
    <name evidence="1" type="ORF">L915_13921</name>
    <name evidence="2" type="ORF">L916_13818</name>
</gene>
<accession>W2GBR2</accession>
<evidence type="ECO:0000313" key="2">
    <source>
        <dbReference type="EMBL" id="ETL33804.1"/>
    </source>
</evidence>
<dbReference type="Proteomes" id="UP000053236">
    <property type="component" value="Unassembled WGS sequence"/>
</dbReference>
<organism evidence="1">
    <name type="scientific">Phytophthora nicotianae</name>
    <name type="common">Potato buckeye rot agent</name>
    <name type="synonym">Phytophthora parasitica</name>
    <dbReference type="NCBI Taxonomy" id="4792"/>
    <lineage>
        <taxon>Eukaryota</taxon>
        <taxon>Sar</taxon>
        <taxon>Stramenopiles</taxon>
        <taxon>Oomycota</taxon>
        <taxon>Peronosporomycetes</taxon>
        <taxon>Peronosporales</taxon>
        <taxon>Peronosporaceae</taxon>
        <taxon>Phytophthora</taxon>
    </lineage>
</organism>
<reference evidence="2" key="2">
    <citation type="submission" date="2013-11" db="EMBL/GenBank/DDBJ databases">
        <title>The Genome Sequence of Phytophthora parasitica CJ05E6.</title>
        <authorList>
            <consortium name="The Broad Institute Genomics Platform"/>
            <person name="Russ C."/>
            <person name="Tyler B."/>
            <person name="Panabieres F."/>
            <person name="Shan W."/>
            <person name="Tripathy S."/>
            <person name="Grunwald N."/>
            <person name="Machado M."/>
            <person name="Johnson C.S."/>
            <person name="Arredondo F."/>
            <person name="Hong C."/>
            <person name="Coffey M."/>
            <person name="Young S.K."/>
            <person name="Zeng Q."/>
            <person name="Gargeya S."/>
            <person name="Fitzgerald M."/>
            <person name="Abouelleil A."/>
            <person name="Alvarado L."/>
            <person name="Chapman S.B."/>
            <person name="Gainer-Dewar J."/>
            <person name="Goldberg J."/>
            <person name="Griggs A."/>
            <person name="Gujja S."/>
            <person name="Hansen M."/>
            <person name="Howarth C."/>
            <person name="Imamovic A."/>
            <person name="Ireland A."/>
            <person name="Larimer J."/>
            <person name="McCowan C."/>
            <person name="Murphy C."/>
            <person name="Pearson M."/>
            <person name="Poon T.W."/>
            <person name="Priest M."/>
            <person name="Roberts A."/>
            <person name="Saif S."/>
            <person name="Shea T."/>
            <person name="Sykes S."/>
            <person name="Wortman J."/>
            <person name="Nusbaum C."/>
            <person name="Birren B."/>
        </authorList>
    </citation>
    <scope>NUCLEOTIDE SEQUENCE [LARGE SCALE GENOMIC DNA]</scope>
    <source>
        <strain evidence="2">CJ05E6</strain>
    </source>
</reference>
<dbReference type="EMBL" id="KI674458">
    <property type="protein sequence ID" value="ETL33804.1"/>
    <property type="molecule type" value="Genomic_DNA"/>
</dbReference>
<dbReference type="AlphaFoldDB" id="W2GBR2"/>
<dbReference type="EMBL" id="KI687708">
    <property type="protein sequence ID" value="ETK80379.1"/>
    <property type="molecule type" value="Genomic_DNA"/>
</dbReference>
<reference evidence="1" key="1">
    <citation type="submission" date="2013-11" db="EMBL/GenBank/DDBJ databases">
        <title>The Genome Sequence of Phytophthora parasitica CJ02B3.</title>
        <authorList>
            <consortium name="The Broad Institute Genomics Platform"/>
            <person name="Russ C."/>
            <person name="Tyler B."/>
            <person name="Panabieres F."/>
            <person name="Shan W."/>
            <person name="Tripathy S."/>
            <person name="Grunwald N."/>
            <person name="Machado M."/>
            <person name="Johnson C.S."/>
            <person name="Arredondo F."/>
            <person name="Hong C."/>
            <person name="Coffey M."/>
            <person name="Young S.K."/>
            <person name="Zeng Q."/>
            <person name="Gargeya S."/>
            <person name="Fitzgerald M."/>
            <person name="Abouelleil A."/>
            <person name="Alvarado L."/>
            <person name="Chapman S.B."/>
            <person name="Gainer-Dewar J."/>
            <person name="Goldberg J."/>
            <person name="Griggs A."/>
            <person name="Gujja S."/>
            <person name="Hansen M."/>
            <person name="Howarth C."/>
            <person name="Imamovic A."/>
            <person name="Ireland A."/>
            <person name="Larimer J."/>
            <person name="McCowan C."/>
            <person name="Murphy C."/>
            <person name="Pearson M."/>
            <person name="Poon T.W."/>
            <person name="Priest M."/>
            <person name="Roberts A."/>
            <person name="Saif S."/>
            <person name="Shea T."/>
            <person name="Sykes S."/>
            <person name="Wortman J."/>
            <person name="Nusbaum C."/>
            <person name="Birren B."/>
        </authorList>
    </citation>
    <scope>NUCLEOTIDE SEQUENCE [LARGE SCALE GENOMIC DNA]</scope>
    <source>
        <strain evidence="1">CJ02B3</strain>
    </source>
</reference>
<dbReference type="Proteomes" id="UP000053864">
    <property type="component" value="Unassembled WGS sequence"/>
</dbReference>
<evidence type="ECO:0000313" key="1">
    <source>
        <dbReference type="EMBL" id="ETK80379.1"/>
    </source>
</evidence>
<sequence>TKKELSSRRAVFLEEVKQVTNPVVLKVINEKKAELKE</sequence>
<protein>
    <submittedName>
        <fullName evidence="1">Uncharacterized protein</fullName>
    </submittedName>
</protein>
<name>W2GBR2_PHYNI</name>
<proteinExistence type="predicted"/>